<dbReference type="Gene3D" id="3.40.50.150">
    <property type="entry name" value="Vaccinia Virus protein VP39"/>
    <property type="match status" value="1"/>
</dbReference>
<dbReference type="STRING" id="401053.AciPR4_4102"/>
<dbReference type="PROSITE" id="PS00094">
    <property type="entry name" value="C5_MTASE_1"/>
    <property type="match status" value="1"/>
</dbReference>
<dbReference type="InterPro" id="IPR029063">
    <property type="entry name" value="SAM-dependent_MTases_sf"/>
</dbReference>
<proteinExistence type="predicted"/>
<dbReference type="InterPro" id="IPR018117">
    <property type="entry name" value="C5_DNA_meth_AS"/>
</dbReference>
<sequence length="248" mass="27824">MGTLRLFKPYPDQEIVFARRPILGKPRLLDLFCCAGGAGVGYSRAGFDVVGVDINPQPRYPLPFIQANVFQLDFNFLTSFDAIHASPPCQSYSDLAKRNGNAHEWPRLVEPVREMLINTGLPYVIENVDGAPLINAVILCGTMFPKLRVLRHRLFEANFEIVAPPHKKHPRVHTFDRRKSHFGKTDEWVDFVQVTGGGNCTLGAAREAMGIDWMTKNEINEAIPPAYTELIGQQLLQHMQGVMEGKRA</sequence>
<gene>
    <name evidence="6" type="ordered locus">AciPR4_4102</name>
</gene>
<keyword evidence="4" id="KW-0680">Restriction system</keyword>
<dbReference type="SUPFAM" id="SSF53335">
    <property type="entry name" value="S-adenosyl-L-methionine-dependent methyltransferases"/>
    <property type="match status" value="1"/>
</dbReference>
<dbReference type="KEGG" id="tsa:AciPR4_4102"/>
<dbReference type="GO" id="GO:0009307">
    <property type="term" value="P:DNA restriction-modification system"/>
    <property type="evidence" value="ECO:0007669"/>
    <property type="project" value="UniProtKB-KW"/>
</dbReference>
<keyword evidence="3" id="KW-0949">S-adenosyl-L-methionine</keyword>
<name>E8V591_TERSS</name>
<keyword evidence="1" id="KW-0489">Methyltransferase</keyword>
<protein>
    <submittedName>
        <fullName evidence="6">Uncharacterized protein</fullName>
    </submittedName>
</protein>
<dbReference type="Proteomes" id="UP000006844">
    <property type="component" value="Chromosome"/>
</dbReference>
<evidence type="ECO:0000256" key="2">
    <source>
        <dbReference type="ARBA" id="ARBA00022679"/>
    </source>
</evidence>
<keyword evidence="7" id="KW-1185">Reference proteome</keyword>
<evidence type="ECO:0000256" key="5">
    <source>
        <dbReference type="ARBA" id="ARBA00047422"/>
    </source>
</evidence>
<dbReference type="AlphaFoldDB" id="E8V591"/>
<dbReference type="Pfam" id="PF00145">
    <property type="entry name" value="DNA_methylase"/>
    <property type="match status" value="1"/>
</dbReference>
<keyword evidence="2" id="KW-0808">Transferase</keyword>
<dbReference type="InterPro" id="IPR001525">
    <property type="entry name" value="C5_MeTfrase"/>
</dbReference>
<reference evidence="6 7" key="1">
    <citation type="journal article" date="2012" name="Stand. Genomic Sci.">
        <title>Complete genome sequence of Terriglobus saanensis type strain SP1PR4(T), an Acidobacteria from tundra soil.</title>
        <authorList>
            <person name="Rawat S.R."/>
            <person name="Mannisto M.K."/>
            <person name="Starovoytov V."/>
            <person name="Goodwin L."/>
            <person name="Nolan M."/>
            <person name="Hauser L."/>
            <person name="Land M."/>
            <person name="Davenport K.W."/>
            <person name="Woyke T."/>
            <person name="Haggblom M.M."/>
        </authorList>
    </citation>
    <scope>NUCLEOTIDE SEQUENCE</scope>
    <source>
        <strain evidence="7">ATCC BAA-1853 / DSM 23119 / SP1PR4</strain>
    </source>
</reference>
<dbReference type="GO" id="GO:0003886">
    <property type="term" value="F:DNA (cytosine-5-)-methyltransferase activity"/>
    <property type="evidence" value="ECO:0007669"/>
    <property type="project" value="UniProtKB-EC"/>
</dbReference>
<dbReference type="HOGENOM" id="CLU_109750_0_0_0"/>
<evidence type="ECO:0000313" key="6">
    <source>
        <dbReference type="EMBL" id="ADV84850.1"/>
    </source>
</evidence>
<dbReference type="EMBL" id="CP002467">
    <property type="protein sequence ID" value="ADV84850.1"/>
    <property type="molecule type" value="Genomic_DNA"/>
</dbReference>
<comment type="catalytic activity">
    <reaction evidence="5">
        <text>a 2'-deoxycytidine in DNA + S-adenosyl-L-methionine = a 5-methyl-2'-deoxycytidine in DNA + S-adenosyl-L-homocysteine + H(+)</text>
        <dbReference type="Rhea" id="RHEA:13681"/>
        <dbReference type="Rhea" id="RHEA-COMP:11369"/>
        <dbReference type="Rhea" id="RHEA-COMP:11370"/>
        <dbReference type="ChEBI" id="CHEBI:15378"/>
        <dbReference type="ChEBI" id="CHEBI:57856"/>
        <dbReference type="ChEBI" id="CHEBI:59789"/>
        <dbReference type="ChEBI" id="CHEBI:85452"/>
        <dbReference type="ChEBI" id="CHEBI:85454"/>
        <dbReference type="EC" id="2.1.1.37"/>
    </reaction>
</comment>
<dbReference type="GO" id="GO:0032259">
    <property type="term" value="P:methylation"/>
    <property type="evidence" value="ECO:0007669"/>
    <property type="project" value="UniProtKB-KW"/>
</dbReference>
<organism evidence="6 7">
    <name type="scientific">Terriglobus saanensis (strain ATCC BAA-1853 / DSM 23119 / SP1PR4)</name>
    <dbReference type="NCBI Taxonomy" id="401053"/>
    <lineage>
        <taxon>Bacteria</taxon>
        <taxon>Pseudomonadati</taxon>
        <taxon>Acidobacteriota</taxon>
        <taxon>Terriglobia</taxon>
        <taxon>Terriglobales</taxon>
        <taxon>Acidobacteriaceae</taxon>
        <taxon>Terriglobus</taxon>
    </lineage>
</organism>
<accession>E8V591</accession>
<evidence type="ECO:0000256" key="1">
    <source>
        <dbReference type="ARBA" id="ARBA00022603"/>
    </source>
</evidence>
<evidence type="ECO:0000256" key="3">
    <source>
        <dbReference type="ARBA" id="ARBA00022691"/>
    </source>
</evidence>
<dbReference type="eggNOG" id="COG0270">
    <property type="taxonomic scope" value="Bacteria"/>
</dbReference>
<evidence type="ECO:0000313" key="7">
    <source>
        <dbReference type="Proteomes" id="UP000006844"/>
    </source>
</evidence>
<evidence type="ECO:0000256" key="4">
    <source>
        <dbReference type="ARBA" id="ARBA00022747"/>
    </source>
</evidence>